<gene>
    <name evidence="2" type="ORF">RFF62_04835</name>
</gene>
<sequence length="73" mass="7988">MFNGLSEFMNGDGLVALSAIAVILLIRSWRKSDWVELGTILVFYGIIVSVIKGQAILSFIGAVLRWFGIETGL</sequence>
<evidence type="ECO:0000256" key="1">
    <source>
        <dbReference type="SAM" id="Phobius"/>
    </source>
</evidence>
<accession>A0ABU1B369</accession>
<name>A0ABU1B369_9STRE</name>
<evidence type="ECO:0000313" key="2">
    <source>
        <dbReference type="EMBL" id="MDQ8833113.1"/>
    </source>
</evidence>
<reference evidence="2 3" key="1">
    <citation type="submission" date="2023-08" db="EMBL/GenBank/DDBJ databases">
        <title>Streptococcus ruminantium-associated sheep mastitis outbreak detected in Italy is distinct from bovine isolates.</title>
        <authorList>
            <person name="Rosa M.N."/>
            <person name="Vezina B."/>
            <person name="Tola S."/>
        </authorList>
    </citation>
    <scope>NUCLEOTIDE SEQUENCE [LARGE SCALE GENOMIC DNA]</scope>
    <source>
        <strain evidence="2 3">OM6730</strain>
    </source>
</reference>
<comment type="caution">
    <text evidence="2">The sequence shown here is derived from an EMBL/GenBank/DDBJ whole genome shotgun (WGS) entry which is preliminary data.</text>
</comment>
<dbReference type="Proteomes" id="UP001228446">
    <property type="component" value="Unassembled WGS sequence"/>
</dbReference>
<feature type="transmembrane region" description="Helical" evidence="1">
    <location>
        <begin position="41"/>
        <end position="67"/>
    </location>
</feature>
<keyword evidence="1" id="KW-0472">Membrane</keyword>
<keyword evidence="1" id="KW-1133">Transmembrane helix</keyword>
<feature type="transmembrane region" description="Helical" evidence="1">
    <location>
        <begin position="12"/>
        <end position="29"/>
    </location>
</feature>
<keyword evidence="3" id="KW-1185">Reference proteome</keyword>
<dbReference type="EMBL" id="JAVIBX010000014">
    <property type="protein sequence ID" value="MDQ8833113.1"/>
    <property type="molecule type" value="Genomic_DNA"/>
</dbReference>
<evidence type="ECO:0000313" key="3">
    <source>
        <dbReference type="Proteomes" id="UP001228446"/>
    </source>
</evidence>
<keyword evidence="1" id="KW-0812">Transmembrane</keyword>
<organism evidence="2 3">
    <name type="scientific">Streptococcus ruminantium</name>
    <dbReference type="NCBI Taxonomy" id="1917441"/>
    <lineage>
        <taxon>Bacteria</taxon>
        <taxon>Bacillati</taxon>
        <taxon>Bacillota</taxon>
        <taxon>Bacilli</taxon>
        <taxon>Lactobacillales</taxon>
        <taxon>Streptococcaceae</taxon>
        <taxon>Streptococcus</taxon>
    </lineage>
</organism>
<protein>
    <submittedName>
        <fullName evidence="2">Uncharacterized protein</fullName>
    </submittedName>
</protein>
<proteinExistence type="predicted"/>
<dbReference type="RefSeq" id="WP_308937843.1">
    <property type="nucleotide sequence ID" value="NZ_JAVIBP010000032.1"/>
</dbReference>